<organism evidence="2 3">
    <name type="scientific">Vespula vulgaris</name>
    <name type="common">Yellow jacket</name>
    <name type="synonym">Wasp</name>
    <dbReference type="NCBI Taxonomy" id="7454"/>
    <lineage>
        <taxon>Eukaryota</taxon>
        <taxon>Metazoa</taxon>
        <taxon>Ecdysozoa</taxon>
        <taxon>Arthropoda</taxon>
        <taxon>Hexapoda</taxon>
        <taxon>Insecta</taxon>
        <taxon>Pterygota</taxon>
        <taxon>Neoptera</taxon>
        <taxon>Endopterygota</taxon>
        <taxon>Hymenoptera</taxon>
        <taxon>Apocrita</taxon>
        <taxon>Aculeata</taxon>
        <taxon>Vespoidea</taxon>
        <taxon>Vespidae</taxon>
        <taxon>Vespinae</taxon>
        <taxon>Vespula</taxon>
    </lineage>
</organism>
<feature type="region of interest" description="Disordered" evidence="1">
    <location>
        <begin position="172"/>
        <end position="209"/>
    </location>
</feature>
<protein>
    <submittedName>
        <fullName evidence="2">Uncharacterized protein</fullName>
    </submittedName>
</protein>
<feature type="compositionally biased region" description="Acidic residues" evidence="1">
    <location>
        <begin position="173"/>
        <end position="199"/>
    </location>
</feature>
<dbReference type="AlphaFoldDB" id="A0A834JMM6"/>
<sequence>MCVLGPPHPPLHPDLKAAELCLSTKSKLRLGGDARAALYGLEGARGTAAAASATSAASTTAAIAIAIATAAANTATTNIAAATVADAVVSNVLLCSVEEIDSLPTNFFNIRFVNVLISSSCMKMASEKSSRSSLRSAVIVKWKPPFDVEVLAKKAMSGIKFFTALETVVTELKEEEEGEKQEKQEEEEEEEEDEGEDPFDFISKVAIIR</sequence>
<comment type="caution">
    <text evidence="2">The sequence shown here is derived from an EMBL/GenBank/DDBJ whole genome shotgun (WGS) entry which is preliminary data.</text>
</comment>
<name>A0A834JMM6_VESVU</name>
<evidence type="ECO:0000256" key="1">
    <source>
        <dbReference type="SAM" id="MobiDB-lite"/>
    </source>
</evidence>
<gene>
    <name evidence="2" type="ORF">HZH66_009255</name>
</gene>
<dbReference type="EMBL" id="JACSEA010000010">
    <property type="protein sequence ID" value="KAF7390775.1"/>
    <property type="molecule type" value="Genomic_DNA"/>
</dbReference>
<accession>A0A834JMM6</accession>
<evidence type="ECO:0000313" key="2">
    <source>
        <dbReference type="EMBL" id="KAF7390775.1"/>
    </source>
</evidence>
<evidence type="ECO:0000313" key="3">
    <source>
        <dbReference type="Proteomes" id="UP000614350"/>
    </source>
</evidence>
<reference evidence="2" key="1">
    <citation type="journal article" date="2020" name="G3 (Bethesda)">
        <title>High-Quality Assemblies for Three Invasive Social Wasps from the &lt;i&gt;Vespula&lt;/i&gt; Genus.</title>
        <authorList>
            <person name="Harrop T.W.R."/>
            <person name="Guhlin J."/>
            <person name="McLaughlin G.M."/>
            <person name="Permina E."/>
            <person name="Stockwell P."/>
            <person name="Gilligan J."/>
            <person name="Le Lec M.F."/>
            <person name="Gruber M.A.M."/>
            <person name="Quinn O."/>
            <person name="Lovegrove M."/>
            <person name="Duncan E.J."/>
            <person name="Remnant E.J."/>
            <person name="Van Eeckhoven J."/>
            <person name="Graham B."/>
            <person name="Knapp R.A."/>
            <person name="Langford K.W."/>
            <person name="Kronenberg Z."/>
            <person name="Press M.O."/>
            <person name="Eacker S.M."/>
            <person name="Wilson-Rankin E.E."/>
            <person name="Purcell J."/>
            <person name="Lester P.J."/>
            <person name="Dearden P.K."/>
        </authorList>
    </citation>
    <scope>NUCLEOTIDE SEQUENCE</scope>
    <source>
        <strain evidence="2">Marl-1</strain>
    </source>
</reference>
<proteinExistence type="predicted"/>
<keyword evidence="3" id="KW-1185">Reference proteome</keyword>
<dbReference type="Proteomes" id="UP000614350">
    <property type="component" value="Unassembled WGS sequence"/>
</dbReference>